<keyword evidence="2" id="KW-1185">Reference proteome</keyword>
<dbReference type="HOGENOM" id="CLU_1198609_0_0_5"/>
<dbReference type="InterPro" id="IPR046037">
    <property type="entry name" value="DUF5995"/>
</dbReference>
<dbReference type="EMBL" id="AAMT01000030">
    <property type="protein sequence ID" value="EAQ10611.1"/>
    <property type="molecule type" value="Genomic_DNA"/>
</dbReference>
<gene>
    <name evidence="1" type="ORF">RB2654_07910</name>
</gene>
<proteinExistence type="predicted"/>
<evidence type="ECO:0000313" key="1">
    <source>
        <dbReference type="EMBL" id="EAQ10611.1"/>
    </source>
</evidence>
<name>A3VM94_9RHOB</name>
<organism evidence="1 2">
    <name type="scientific">Maritimibacter alkaliphilus HTCC2654</name>
    <dbReference type="NCBI Taxonomy" id="314271"/>
    <lineage>
        <taxon>Bacteria</taxon>
        <taxon>Pseudomonadati</taxon>
        <taxon>Pseudomonadota</taxon>
        <taxon>Alphaproteobacteria</taxon>
        <taxon>Rhodobacterales</taxon>
        <taxon>Roseobacteraceae</taxon>
        <taxon>Maritimibacter</taxon>
    </lineage>
</organism>
<sequence>MKDAPKDARAGAHAVAATLAAVAEELDALPDHRGARVHVLFAHLYRYTTARWLGALDGAVEAELAYRVIERFYDLYASGVLACRDAPLAEVPKPWRTYHRVARRLTLSSPIFLHLVLVSLAARAHIRHDLGPAIHAAVSGLPEGPDRARQVEALLRSRASGEAFIAAARDFIAHFADHPSRWRRIWLRLYDRGIVGLRPIWLSTLQGWRQRSYAETTKNIEPDQSGVAPYG</sequence>
<dbReference type="InterPro" id="IPR036683">
    <property type="entry name" value="CO_DH_flav_C_dom_sf"/>
</dbReference>
<dbReference type="Pfam" id="PF19458">
    <property type="entry name" value="DUF5995"/>
    <property type="match status" value="1"/>
</dbReference>
<reference evidence="1 2" key="1">
    <citation type="journal article" date="2010" name="J. Bacteriol.">
        <title>Genome sequences of Pelagibaca bermudensis HTCC2601T and Maritimibacter alkaliphilus HTCC2654T, the type strains of two marine Roseobacter genera.</title>
        <authorList>
            <person name="Thrash J.C."/>
            <person name="Cho J.C."/>
            <person name="Ferriera S."/>
            <person name="Johnson J."/>
            <person name="Vergin K.L."/>
            <person name="Giovannoni S.J."/>
        </authorList>
    </citation>
    <scope>NUCLEOTIDE SEQUENCE [LARGE SCALE GENOMIC DNA]</scope>
    <source>
        <strain evidence="1 2">HTCC2654</strain>
    </source>
</reference>
<dbReference type="SUPFAM" id="SSF55447">
    <property type="entry name" value="CO dehydrogenase flavoprotein C-terminal domain-like"/>
    <property type="match status" value="1"/>
</dbReference>
<evidence type="ECO:0000313" key="2">
    <source>
        <dbReference type="Proteomes" id="UP000002931"/>
    </source>
</evidence>
<dbReference type="Proteomes" id="UP000002931">
    <property type="component" value="Unassembled WGS sequence"/>
</dbReference>
<accession>A3VM94</accession>
<dbReference type="RefSeq" id="WP_008330350.1">
    <property type="nucleotide sequence ID" value="NZ_CH902578.1"/>
</dbReference>
<dbReference type="OrthoDB" id="7876935at2"/>
<dbReference type="STRING" id="314271.RB2654_07910"/>
<dbReference type="AlphaFoldDB" id="A3VM94"/>
<protein>
    <submittedName>
        <fullName evidence="1">Uncharacterized protein</fullName>
    </submittedName>
</protein>
<comment type="caution">
    <text evidence="1">The sequence shown here is derived from an EMBL/GenBank/DDBJ whole genome shotgun (WGS) entry which is preliminary data.</text>
</comment>